<feature type="domain" description="Histone deacetylase" evidence="1">
    <location>
        <begin position="53"/>
        <end position="378"/>
    </location>
</feature>
<dbReference type="SUPFAM" id="SSF52768">
    <property type="entry name" value="Arginase/deacetylase"/>
    <property type="match status" value="1"/>
</dbReference>
<keyword evidence="2" id="KW-1185">Reference proteome</keyword>
<dbReference type="Gene3D" id="3.40.800.20">
    <property type="entry name" value="Histone deacetylase domain"/>
    <property type="match status" value="1"/>
</dbReference>
<dbReference type="InParanoid" id="A0A6P8HK94"/>
<dbReference type="PRINTS" id="PR01270">
    <property type="entry name" value="HDASUPER"/>
</dbReference>
<dbReference type="OrthoDB" id="424012at2759"/>
<dbReference type="GeneID" id="116293499"/>
<dbReference type="InterPro" id="IPR000286">
    <property type="entry name" value="HDACs"/>
</dbReference>
<dbReference type="Proteomes" id="UP000515163">
    <property type="component" value="Unplaced"/>
</dbReference>
<evidence type="ECO:0000313" key="3">
    <source>
        <dbReference type="RefSeq" id="XP_031556794.1"/>
    </source>
</evidence>
<dbReference type="PANTHER" id="PTHR10625:SF38">
    <property type="entry name" value="HISTONE DEACETYLASE 6, ISOFORM G"/>
    <property type="match status" value="1"/>
</dbReference>
<accession>A0A6P8HK94</accession>
<dbReference type="InterPro" id="IPR023696">
    <property type="entry name" value="Ureohydrolase_dom_sf"/>
</dbReference>
<organism evidence="2 3">
    <name type="scientific">Actinia tenebrosa</name>
    <name type="common">Australian red waratah sea anemone</name>
    <dbReference type="NCBI Taxonomy" id="6105"/>
    <lineage>
        <taxon>Eukaryota</taxon>
        <taxon>Metazoa</taxon>
        <taxon>Cnidaria</taxon>
        <taxon>Anthozoa</taxon>
        <taxon>Hexacorallia</taxon>
        <taxon>Actiniaria</taxon>
        <taxon>Actiniidae</taxon>
        <taxon>Actinia</taxon>
    </lineage>
</organism>
<dbReference type="InterPro" id="IPR037138">
    <property type="entry name" value="His_deacetylse_dom_sf"/>
</dbReference>
<proteinExistence type="predicted"/>
<dbReference type="PANTHER" id="PTHR10625">
    <property type="entry name" value="HISTONE DEACETYLASE HDAC1-RELATED"/>
    <property type="match status" value="1"/>
</dbReference>
<protein>
    <submittedName>
        <fullName evidence="3">Histone deacetylase 6-like isoform X1</fullName>
    </submittedName>
</protein>
<dbReference type="GO" id="GO:0004407">
    <property type="term" value="F:histone deacetylase activity"/>
    <property type="evidence" value="ECO:0007669"/>
    <property type="project" value="TreeGrafter"/>
</dbReference>
<dbReference type="FunCoup" id="A0A6P8HK94">
    <property type="interactions" value="1960"/>
</dbReference>
<dbReference type="GO" id="GO:0040029">
    <property type="term" value="P:epigenetic regulation of gene expression"/>
    <property type="evidence" value="ECO:0007669"/>
    <property type="project" value="TreeGrafter"/>
</dbReference>
<dbReference type="Pfam" id="PF00850">
    <property type="entry name" value="Hist_deacetyl"/>
    <property type="match status" value="1"/>
</dbReference>
<dbReference type="GO" id="GO:0000118">
    <property type="term" value="C:histone deacetylase complex"/>
    <property type="evidence" value="ECO:0007669"/>
    <property type="project" value="TreeGrafter"/>
</dbReference>
<evidence type="ECO:0000259" key="1">
    <source>
        <dbReference type="Pfam" id="PF00850"/>
    </source>
</evidence>
<dbReference type="InterPro" id="IPR023801">
    <property type="entry name" value="His_deacetylse_dom"/>
</dbReference>
<evidence type="ECO:0000313" key="2">
    <source>
        <dbReference type="Proteomes" id="UP000515163"/>
    </source>
</evidence>
<name>A0A6P8HK94_ACTTE</name>
<gene>
    <name evidence="3" type="primary">LOC116293499</name>
</gene>
<dbReference type="KEGG" id="aten:116293499"/>
<reference evidence="3" key="1">
    <citation type="submission" date="2025-08" db="UniProtKB">
        <authorList>
            <consortium name="RefSeq"/>
        </authorList>
    </citation>
    <scope>IDENTIFICATION</scope>
    <source>
        <tissue evidence="3">Tentacle</tissue>
    </source>
</reference>
<sequence>MSGTCDSSGLEAKLEKLDISQTGDEKPAQVKKRAGLVYDERMKKHANIWDKDHMEVPDRLGRPYNKHIEYGLLERCYRIPSRFATEDELSTFHSKKHIDKMKSTQGMKTRDLFNLGEEYDSIYMSEVSGQLRTDVKPKEFLTQLGDKYESDYMSEHVYECALLACGCTLEAVEHVATNKVQNAVAIVRPPGHHADTDSAMGYCYFNNIAIAAKIAQQKWGMKKVLIVDWDIHHGNGTQSLFESDPSVLYFSTHVYQHARFYPFSTIANYDVVGEGPGKGFNINVPWNKFHMGDADYLAAFQHVLLPIAYEFDPDIVLVSAGFDSARGDPKGHCDITPEGYCHLTNLLMSLAGGKVVIVLEGGYNLTSVEESMCSCTSTLLGDPCPRLEGGSLVPSRSAMESIKNVINAHKPYWKCLEFVDVSIPDAEEKDEEEITR</sequence>
<dbReference type="AlphaFoldDB" id="A0A6P8HK94"/>
<dbReference type="RefSeq" id="XP_031556794.1">
    <property type="nucleotide sequence ID" value="XM_031700934.1"/>
</dbReference>